<keyword evidence="2" id="KW-1185">Reference proteome</keyword>
<dbReference type="Proteomes" id="UP001521209">
    <property type="component" value="Unassembled WGS sequence"/>
</dbReference>
<evidence type="ECO:0000313" key="1">
    <source>
        <dbReference type="EMBL" id="MCF3945324.1"/>
    </source>
</evidence>
<dbReference type="RefSeq" id="WP_235702557.1">
    <property type="nucleotide sequence ID" value="NZ_JAKGBZ010000001.1"/>
</dbReference>
<protein>
    <recommendedName>
        <fullName evidence="3">Lipoprotein</fullName>
    </recommendedName>
</protein>
<sequence>MCVLLAGCAAKPVAITKIRLVQPQIPQPLLICPNAPAVPAATRQSQVAAYIAELWRAHAVCYDHLAAVRRTLRPKTGYSLIRKVLR</sequence>
<name>A0ABS9DRP2_9PROT</name>
<gene>
    <name evidence="1" type="ORF">L2A60_01315</name>
</gene>
<evidence type="ECO:0000313" key="2">
    <source>
        <dbReference type="Proteomes" id="UP001521209"/>
    </source>
</evidence>
<dbReference type="EMBL" id="JAKGBZ010000001">
    <property type="protein sequence ID" value="MCF3945324.1"/>
    <property type="molecule type" value="Genomic_DNA"/>
</dbReference>
<organism evidence="1 2">
    <name type="scientific">Acidiphilium iwatense</name>
    <dbReference type="NCBI Taxonomy" id="768198"/>
    <lineage>
        <taxon>Bacteria</taxon>
        <taxon>Pseudomonadati</taxon>
        <taxon>Pseudomonadota</taxon>
        <taxon>Alphaproteobacteria</taxon>
        <taxon>Acetobacterales</taxon>
        <taxon>Acidocellaceae</taxon>
        <taxon>Acidiphilium</taxon>
    </lineage>
</organism>
<reference evidence="1 2" key="1">
    <citation type="submission" date="2022-01" db="EMBL/GenBank/DDBJ databases">
        <authorList>
            <person name="Won M."/>
            <person name="Kim S.-J."/>
            <person name="Kwon S.-W."/>
        </authorList>
    </citation>
    <scope>NUCLEOTIDE SEQUENCE [LARGE SCALE GENOMIC DNA]</scope>
    <source>
        <strain evidence="1 2">KCTC 23505</strain>
    </source>
</reference>
<accession>A0ABS9DRP2</accession>
<comment type="caution">
    <text evidence="1">The sequence shown here is derived from an EMBL/GenBank/DDBJ whole genome shotgun (WGS) entry which is preliminary data.</text>
</comment>
<evidence type="ECO:0008006" key="3">
    <source>
        <dbReference type="Google" id="ProtNLM"/>
    </source>
</evidence>
<proteinExistence type="predicted"/>